<organism evidence="5 6">
    <name type="scientific">Actinacidiphila cocklensis</name>
    <dbReference type="NCBI Taxonomy" id="887465"/>
    <lineage>
        <taxon>Bacteria</taxon>
        <taxon>Bacillati</taxon>
        <taxon>Actinomycetota</taxon>
        <taxon>Actinomycetes</taxon>
        <taxon>Kitasatosporales</taxon>
        <taxon>Streptomycetaceae</taxon>
        <taxon>Actinacidiphila</taxon>
    </lineage>
</organism>
<name>A0A9W4DPN7_9ACTN</name>
<protein>
    <submittedName>
        <fullName evidence="5">IclR family transcriptional regulator</fullName>
    </submittedName>
</protein>
<feature type="region of interest" description="Disordered" evidence="3">
    <location>
        <begin position="1"/>
        <end position="29"/>
    </location>
</feature>
<dbReference type="Proteomes" id="UP001152519">
    <property type="component" value="Unassembled WGS sequence"/>
</dbReference>
<evidence type="ECO:0000256" key="1">
    <source>
        <dbReference type="ARBA" id="ARBA00023015"/>
    </source>
</evidence>
<dbReference type="InterPro" id="IPR036390">
    <property type="entry name" value="WH_DNA-bd_sf"/>
</dbReference>
<dbReference type="PROSITE" id="PS51077">
    <property type="entry name" value="HTH_ICLR"/>
    <property type="match status" value="1"/>
</dbReference>
<dbReference type="GO" id="GO:0045892">
    <property type="term" value="P:negative regulation of DNA-templated transcription"/>
    <property type="evidence" value="ECO:0007669"/>
    <property type="project" value="TreeGrafter"/>
</dbReference>
<proteinExistence type="predicted"/>
<keyword evidence="1" id="KW-0805">Transcription regulation</keyword>
<evidence type="ECO:0000259" key="4">
    <source>
        <dbReference type="PROSITE" id="PS51077"/>
    </source>
</evidence>
<feature type="domain" description="HTH iclR-type" evidence="4">
    <location>
        <begin position="29"/>
        <end position="88"/>
    </location>
</feature>
<evidence type="ECO:0000256" key="3">
    <source>
        <dbReference type="SAM" id="MobiDB-lite"/>
    </source>
</evidence>
<dbReference type="EMBL" id="CAJSLV010000013">
    <property type="protein sequence ID" value="CAG6391251.1"/>
    <property type="molecule type" value="Genomic_DNA"/>
</dbReference>
<sequence length="262" mass="27510">MEQASTQVHRRVGGGPGAGSGPDLRPTGRGVLEGAFRLMTVLDEAGQAGLTSLAARTGLPKTTAYRLLRQLAELGAVERHADTYRMGPRMFRLGQGWEPCPGLRTAAREPVRRLVAATGAMVGVSTLGEGRTLMLDWAPGQDAALAPLLKVSSWPWFTAPGKAQAADRAGLVPEPLPGFWAREAAAIRKRGAAFDRGTVVAGVNWTAVAVLDGSGTAVGALCALTTVPNRLEPLADMAQRAGEAVTLRLRQQPRAPGRILIA</sequence>
<dbReference type="SUPFAM" id="SSF55781">
    <property type="entry name" value="GAF domain-like"/>
    <property type="match status" value="1"/>
</dbReference>
<reference evidence="5" key="1">
    <citation type="submission" date="2021-05" db="EMBL/GenBank/DDBJ databases">
        <authorList>
            <person name="Arsene-Ploetze F."/>
        </authorList>
    </citation>
    <scope>NUCLEOTIDE SEQUENCE</scope>
    <source>
        <strain evidence="5">DSM 42138</strain>
    </source>
</reference>
<dbReference type="PANTHER" id="PTHR30136">
    <property type="entry name" value="HELIX-TURN-HELIX TRANSCRIPTIONAL REGULATOR, ICLR FAMILY"/>
    <property type="match status" value="1"/>
</dbReference>
<dbReference type="InterPro" id="IPR005471">
    <property type="entry name" value="Tscrpt_reg_IclR_N"/>
</dbReference>
<dbReference type="SMART" id="SM00346">
    <property type="entry name" value="HTH_ICLR"/>
    <property type="match status" value="1"/>
</dbReference>
<dbReference type="AlphaFoldDB" id="A0A9W4DPN7"/>
<dbReference type="GO" id="GO:0003677">
    <property type="term" value="F:DNA binding"/>
    <property type="evidence" value="ECO:0007669"/>
    <property type="project" value="InterPro"/>
</dbReference>
<evidence type="ECO:0000313" key="6">
    <source>
        <dbReference type="Proteomes" id="UP001152519"/>
    </source>
</evidence>
<gene>
    <name evidence="5" type="ORF">SCOCK_110079</name>
</gene>
<dbReference type="InterPro" id="IPR050707">
    <property type="entry name" value="HTH_MetabolicPath_Reg"/>
</dbReference>
<dbReference type="SUPFAM" id="SSF46785">
    <property type="entry name" value="Winged helix' DNA-binding domain"/>
    <property type="match status" value="1"/>
</dbReference>
<dbReference type="PANTHER" id="PTHR30136:SF24">
    <property type="entry name" value="HTH-TYPE TRANSCRIPTIONAL REPRESSOR ALLR"/>
    <property type="match status" value="1"/>
</dbReference>
<keyword evidence="2" id="KW-0804">Transcription</keyword>
<dbReference type="InterPro" id="IPR029016">
    <property type="entry name" value="GAF-like_dom_sf"/>
</dbReference>
<comment type="caution">
    <text evidence="5">The sequence shown here is derived from an EMBL/GenBank/DDBJ whole genome shotgun (WGS) entry which is preliminary data.</text>
</comment>
<accession>A0A9W4DPN7</accession>
<dbReference type="Pfam" id="PF09339">
    <property type="entry name" value="HTH_IclR"/>
    <property type="match status" value="1"/>
</dbReference>
<dbReference type="Gene3D" id="1.10.10.10">
    <property type="entry name" value="Winged helix-like DNA-binding domain superfamily/Winged helix DNA-binding domain"/>
    <property type="match status" value="1"/>
</dbReference>
<keyword evidence="6" id="KW-1185">Reference proteome</keyword>
<evidence type="ECO:0000256" key="2">
    <source>
        <dbReference type="ARBA" id="ARBA00023163"/>
    </source>
</evidence>
<dbReference type="Gene3D" id="3.30.450.40">
    <property type="match status" value="1"/>
</dbReference>
<dbReference type="InterPro" id="IPR036388">
    <property type="entry name" value="WH-like_DNA-bd_sf"/>
</dbReference>
<dbReference type="GO" id="GO:0003700">
    <property type="term" value="F:DNA-binding transcription factor activity"/>
    <property type="evidence" value="ECO:0007669"/>
    <property type="project" value="TreeGrafter"/>
</dbReference>
<evidence type="ECO:0000313" key="5">
    <source>
        <dbReference type="EMBL" id="CAG6391251.1"/>
    </source>
</evidence>